<keyword evidence="3" id="KW-0472">Membrane</keyword>
<reference evidence="5" key="1">
    <citation type="submission" date="2021-01" db="EMBL/GenBank/DDBJ databases">
        <authorList>
            <person name="Corre E."/>
            <person name="Pelletier E."/>
            <person name="Niang G."/>
            <person name="Scheremetjew M."/>
            <person name="Finn R."/>
            <person name="Kale V."/>
            <person name="Holt S."/>
            <person name="Cochrane G."/>
            <person name="Meng A."/>
            <person name="Brown T."/>
            <person name="Cohen L."/>
        </authorList>
    </citation>
    <scope>NUCLEOTIDE SEQUENCE</scope>
    <source>
        <strain evidence="5">308</strain>
    </source>
</reference>
<dbReference type="SUPFAM" id="SSF46565">
    <property type="entry name" value="Chaperone J-domain"/>
    <property type="match status" value="1"/>
</dbReference>
<dbReference type="InterPro" id="IPR051948">
    <property type="entry name" value="Hsp70_co-chaperone_J-domain"/>
</dbReference>
<keyword evidence="3" id="KW-1133">Transmembrane helix</keyword>
<dbReference type="AlphaFoldDB" id="A0A7S1BCF7"/>
<sequence length="314" mass="35143">MTSKHHSNNCNSEETPLDILGSLDGYYIFFGQPCRSPSPTAAQPLTSEGTSEEKKFREEVKKTYRRLCLSHHPDKKGGDAKTFQALNRAYKVLSTPKLKRQYDLLGFDLEDDDDHGQSGDSEQVHGENEDSENSANSPMAQIAAMVIATIMQVLIRTATIAVSAVFVPRYTITTIICLGLIWAMWFVNRGNLTSHLPVVFTSISLASMHYSGNGEWFFCLGETFMIAFSFITSVPGEISHTKPYILIATITSSIFSFILKGRFWRYVVLLTFEGVILLLATILMPVLEMIVDELVNAKLSKYGEKIRNHAKNLK</sequence>
<feature type="transmembrane region" description="Helical" evidence="3">
    <location>
        <begin position="266"/>
        <end position="287"/>
    </location>
</feature>
<dbReference type="GO" id="GO:0051087">
    <property type="term" value="F:protein-folding chaperone binding"/>
    <property type="evidence" value="ECO:0007669"/>
    <property type="project" value="TreeGrafter"/>
</dbReference>
<dbReference type="Pfam" id="PF00226">
    <property type="entry name" value="DnaJ"/>
    <property type="match status" value="1"/>
</dbReference>
<dbReference type="GO" id="GO:0036503">
    <property type="term" value="P:ERAD pathway"/>
    <property type="evidence" value="ECO:0007669"/>
    <property type="project" value="TreeGrafter"/>
</dbReference>
<keyword evidence="3" id="KW-0812">Transmembrane</keyword>
<dbReference type="SMART" id="SM00271">
    <property type="entry name" value="DnaJ"/>
    <property type="match status" value="1"/>
</dbReference>
<dbReference type="Gene3D" id="1.10.287.110">
    <property type="entry name" value="DnaJ domain"/>
    <property type="match status" value="1"/>
</dbReference>
<name>A0A7S1BCF7_9STRA</name>
<evidence type="ECO:0000259" key="4">
    <source>
        <dbReference type="PROSITE" id="PS50076"/>
    </source>
</evidence>
<dbReference type="PANTHER" id="PTHR44360:SF1">
    <property type="entry name" value="DNAJ HOMOLOG SUBFAMILY B MEMBER 9"/>
    <property type="match status" value="1"/>
</dbReference>
<organism evidence="5">
    <name type="scientific">Corethron hystrix</name>
    <dbReference type="NCBI Taxonomy" id="216773"/>
    <lineage>
        <taxon>Eukaryota</taxon>
        <taxon>Sar</taxon>
        <taxon>Stramenopiles</taxon>
        <taxon>Ochrophyta</taxon>
        <taxon>Bacillariophyta</taxon>
        <taxon>Coscinodiscophyceae</taxon>
        <taxon>Corethrophycidae</taxon>
        <taxon>Corethrales</taxon>
        <taxon>Corethraceae</taxon>
        <taxon>Corethron</taxon>
    </lineage>
</organism>
<feature type="region of interest" description="Disordered" evidence="2">
    <location>
        <begin position="37"/>
        <end position="57"/>
    </location>
</feature>
<protein>
    <recommendedName>
        <fullName evidence="4">J domain-containing protein</fullName>
    </recommendedName>
</protein>
<feature type="domain" description="J" evidence="4">
    <location>
        <begin position="43"/>
        <end position="106"/>
    </location>
</feature>
<dbReference type="PANTHER" id="PTHR44360">
    <property type="entry name" value="DNAJ HOMOLOG SUBFAMILY B MEMBER 9"/>
    <property type="match status" value="1"/>
</dbReference>
<accession>A0A7S1BCF7</accession>
<dbReference type="CDD" id="cd06257">
    <property type="entry name" value="DnaJ"/>
    <property type="match status" value="1"/>
</dbReference>
<dbReference type="InterPro" id="IPR036869">
    <property type="entry name" value="J_dom_sf"/>
</dbReference>
<evidence type="ECO:0000256" key="3">
    <source>
        <dbReference type="SAM" id="Phobius"/>
    </source>
</evidence>
<dbReference type="GO" id="GO:0005783">
    <property type="term" value="C:endoplasmic reticulum"/>
    <property type="evidence" value="ECO:0007669"/>
    <property type="project" value="TreeGrafter"/>
</dbReference>
<evidence type="ECO:0000313" key="5">
    <source>
        <dbReference type="EMBL" id="CAD8882362.1"/>
    </source>
</evidence>
<feature type="compositionally biased region" description="Polar residues" evidence="2">
    <location>
        <begin position="37"/>
        <end position="49"/>
    </location>
</feature>
<feature type="region of interest" description="Disordered" evidence="2">
    <location>
        <begin position="113"/>
        <end position="135"/>
    </location>
</feature>
<dbReference type="GO" id="GO:0051787">
    <property type="term" value="F:misfolded protein binding"/>
    <property type="evidence" value="ECO:0007669"/>
    <property type="project" value="TreeGrafter"/>
</dbReference>
<gene>
    <name evidence="5" type="ORF">CHYS00102_LOCUS9550</name>
</gene>
<feature type="transmembrane region" description="Helical" evidence="3">
    <location>
        <begin position="241"/>
        <end position="259"/>
    </location>
</feature>
<feature type="transmembrane region" description="Helical" evidence="3">
    <location>
        <begin position="170"/>
        <end position="187"/>
    </location>
</feature>
<dbReference type="InterPro" id="IPR001623">
    <property type="entry name" value="DnaJ_domain"/>
</dbReference>
<dbReference type="EMBL" id="HBFR01013183">
    <property type="protein sequence ID" value="CAD8882362.1"/>
    <property type="molecule type" value="Transcribed_RNA"/>
</dbReference>
<proteinExistence type="predicted"/>
<evidence type="ECO:0000256" key="1">
    <source>
        <dbReference type="ARBA" id="ARBA00023186"/>
    </source>
</evidence>
<feature type="transmembrane region" description="Helical" evidence="3">
    <location>
        <begin position="216"/>
        <end position="235"/>
    </location>
</feature>
<evidence type="ECO:0000256" key="2">
    <source>
        <dbReference type="SAM" id="MobiDB-lite"/>
    </source>
</evidence>
<dbReference type="PROSITE" id="PS50076">
    <property type="entry name" value="DNAJ_2"/>
    <property type="match status" value="1"/>
</dbReference>
<keyword evidence="1" id="KW-0143">Chaperone</keyword>